<evidence type="ECO:0000313" key="2">
    <source>
        <dbReference type="EMBL" id="MEI6001922.1"/>
    </source>
</evidence>
<keyword evidence="3" id="KW-1185">Reference proteome</keyword>
<dbReference type="RefSeq" id="WP_336601576.1">
    <property type="nucleotide sequence ID" value="NZ_JACFYJ010000089.1"/>
</dbReference>
<evidence type="ECO:0000259" key="1">
    <source>
        <dbReference type="Pfam" id="PF03372"/>
    </source>
</evidence>
<dbReference type="PANTHER" id="PTHR14859">
    <property type="entry name" value="CALCOFLUOR WHITE HYPERSENSITIVE PROTEIN PRECURSOR"/>
    <property type="match status" value="1"/>
</dbReference>
<dbReference type="PANTHER" id="PTHR14859:SF15">
    <property type="entry name" value="ENDONUCLEASE_EXONUCLEASE_PHOSPHATASE DOMAIN-CONTAINING PROTEIN"/>
    <property type="match status" value="1"/>
</dbReference>
<gene>
    <name evidence="2" type="ORF">H3V53_33690</name>
</gene>
<reference evidence="2 3" key="1">
    <citation type="journal article" date="2022" name="Arch. Microbiol.">
        <title>Paraburkholderia bengalensis sp. nov. isolated from roots of Oryza sativa, IR64.</title>
        <authorList>
            <person name="Nag P."/>
            <person name="Mondal N."/>
            <person name="Sarkar J."/>
            <person name="Das S."/>
        </authorList>
    </citation>
    <scope>NUCLEOTIDE SEQUENCE [LARGE SCALE GENOMIC DNA]</scope>
    <source>
        <strain evidence="2 3">IR64_4_BI</strain>
    </source>
</reference>
<keyword evidence="2" id="KW-0255">Endonuclease</keyword>
<dbReference type="SUPFAM" id="SSF56219">
    <property type="entry name" value="DNase I-like"/>
    <property type="match status" value="1"/>
</dbReference>
<comment type="caution">
    <text evidence="2">The sequence shown here is derived from an EMBL/GenBank/DDBJ whole genome shotgun (WGS) entry which is preliminary data.</text>
</comment>
<protein>
    <submittedName>
        <fullName evidence="2">Endonuclease/exonuclease/phosphatase family protein</fullName>
    </submittedName>
</protein>
<organism evidence="2 3">
    <name type="scientific">Paraburkholderia bengalensis</name>
    <dbReference type="NCBI Taxonomy" id="2747562"/>
    <lineage>
        <taxon>Bacteria</taxon>
        <taxon>Pseudomonadati</taxon>
        <taxon>Pseudomonadota</taxon>
        <taxon>Betaproteobacteria</taxon>
        <taxon>Burkholderiales</taxon>
        <taxon>Burkholderiaceae</taxon>
        <taxon>Paraburkholderia</taxon>
    </lineage>
</organism>
<dbReference type="InterPro" id="IPR036691">
    <property type="entry name" value="Endo/exonu/phosph_ase_sf"/>
</dbReference>
<dbReference type="GO" id="GO:0004519">
    <property type="term" value="F:endonuclease activity"/>
    <property type="evidence" value="ECO:0007669"/>
    <property type="project" value="UniProtKB-KW"/>
</dbReference>
<keyword evidence="2" id="KW-0378">Hydrolase</keyword>
<keyword evidence="2" id="KW-0540">Nuclease</keyword>
<dbReference type="EMBL" id="JACFYJ010000089">
    <property type="protein sequence ID" value="MEI6001922.1"/>
    <property type="molecule type" value="Genomic_DNA"/>
</dbReference>
<dbReference type="Pfam" id="PF03372">
    <property type="entry name" value="Exo_endo_phos"/>
    <property type="match status" value="1"/>
</dbReference>
<feature type="domain" description="Endonuclease/exonuclease/phosphatase" evidence="1">
    <location>
        <begin position="24"/>
        <end position="247"/>
    </location>
</feature>
<sequence length="260" mass="28525">MNAPASTMQARPVSAPARALRIATYNIHDTVGTDGRRSAERIADVIGELDADIVALQEVPLGGSFAPNALPILREATGMDAIAGPTLDTPERRYGNAILSRLPIRATRSLDLSFGTREARGALDVDVSLDAGVGARPAADGAQRALRVVATHLGLTARERRAQIRALIAAFDTPRMPVILMGDLNEWFVWGQALRMLVTHFRAAPAPRTFPSRLPMFALDRIWMHPADRLLDVQVHRSMRARVASDHLPLVARIAWEHYW</sequence>
<dbReference type="InterPro" id="IPR051916">
    <property type="entry name" value="GPI-anchor_lipid_remodeler"/>
</dbReference>
<evidence type="ECO:0000313" key="3">
    <source>
        <dbReference type="Proteomes" id="UP001386437"/>
    </source>
</evidence>
<dbReference type="Gene3D" id="3.60.10.10">
    <property type="entry name" value="Endonuclease/exonuclease/phosphatase"/>
    <property type="match status" value="1"/>
</dbReference>
<dbReference type="Proteomes" id="UP001386437">
    <property type="component" value="Unassembled WGS sequence"/>
</dbReference>
<dbReference type="InterPro" id="IPR005135">
    <property type="entry name" value="Endo/exonuclease/phosphatase"/>
</dbReference>
<accession>A0ABU8J1V0</accession>
<name>A0ABU8J1V0_9BURK</name>
<proteinExistence type="predicted"/>